<dbReference type="Proteomes" id="UP000663861">
    <property type="component" value="Unassembled WGS sequence"/>
</dbReference>
<feature type="compositionally biased region" description="Polar residues" evidence="1">
    <location>
        <begin position="390"/>
        <end position="420"/>
    </location>
</feature>
<dbReference type="AlphaFoldDB" id="A0A8H3DIX8"/>
<protein>
    <submittedName>
        <fullName evidence="2">Uncharacterized protein</fullName>
    </submittedName>
</protein>
<feature type="compositionally biased region" description="Low complexity" evidence="1">
    <location>
        <begin position="480"/>
        <end position="491"/>
    </location>
</feature>
<gene>
    <name evidence="2" type="ORF">RDB_LOCUS178564</name>
</gene>
<evidence type="ECO:0000313" key="2">
    <source>
        <dbReference type="EMBL" id="CAE6533059.1"/>
    </source>
</evidence>
<feature type="region of interest" description="Disordered" evidence="1">
    <location>
        <begin position="390"/>
        <end position="526"/>
    </location>
</feature>
<organism evidence="2 3">
    <name type="scientific">Rhizoctonia solani</name>
    <dbReference type="NCBI Taxonomy" id="456999"/>
    <lineage>
        <taxon>Eukaryota</taxon>
        <taxon>Fungi</taxon>
        <taxon>Dikarya</taxon>
        <taxon>Basidiomycota</taxon>
        <taxon>Agaricomycotina</taxon>
        <taxon>Agaricomycetes</taxon>
        <taxon>Cantharellales</taxon>
        <taxon>Ceratobasidiaceae</taxon>
        <taxon>Rhizoctonia</taxon>
    </lineage>
</organism>
<name>A0A8H3DIX8_9AGAM</name>
<feature type="compositionally biased region" description="Basic and acidic residues" evidence="1">
    <location>
        <begin position="552"/>
        <end position="563"/>
    </location>
</feature>
<proteinExistence type="predicted"/>
<dbReference type="EMBL" id="CAJMWY010004483">
    <property type="protein sequence ID" value="CAE6533059.1"/>
    <property type="molecule type" value="Genomic_DNA"/>
</dbReference>
<feature type="compositionally biased region" description="Polar residues" evidence="1">
    <location>
        <begin position="252"/>
        <end position="262"/>
    </location>
</feature>
<feature type="region of interest" description="Disordered" evidence="1">
    <location>
        <begin position="232"/>
        <end position="272"/>
    </location>
</feature>
<reference evidence="2" key="1">
    <citation type="submission" date="2021-01" db="EMBL/GenBank/DDBJ databases">
        <authorList>
            <person name="Kaushik A."/>
        </authorList>
    </citation>
    <scope>NUCLEOTIDE SEQUENCE</scope>
    <source>
        <strain evidence="2">AG4-RS23</strain>
    </source>
</reference>
<sequence>MPGPDDFQLRLVQWLLDQLNSRKELETVTQQISLLISQAQEQSLGDLYAHIGTLIFQRAIGKGPETCIQPCAEFCHSLSVAHLKQRLSLSPRVTLVHDHIFRLCLDSICARNTLEPANATPRSKHNEILVERSSKLLFNLWDFQLVSIVQKCEYIFRVIEAHKTSVGPEMIDAVAAVRFLLRSCFPNCSYGHWENEVNVFHEWVDSCSSPNETEINAVGLGDLGRINEANAASQAEHTVTKHKNHSPRPNAGDSSPNSTNDVVLSKETSHLSQDQVNQAEIMENTTRNNFGQPPQSPLTLHMMYTAAGTEHWLETPVIFWDETDLEDMMLNPDEQPANDIQTATPALKASTSVSMGSSVASTSLAKVATPPGTPLLSRKKKANVHALLNQLNARPTLPSSRTSGGQKPTESSRISANVPLQHQHPIRAPPHWESPVNDMIQIHPPQMKPSPRIQPAQTRPTSTPPASNNTSPHPLSVGTSPQAPQSARSPPLNVNAPMFVPGGIRRRTNPIRMGTPDNDSEDRIPASPEVTTPIIELQNFAVMETERLAKEQKAKEKGTVERRKWSKPAISIDDDGFTTIPNRRSTRWEGPRRMRGSDK</sequence>
<evidence type="ECO:0000313" key="3">
    <source>
        <dbReference type="Proteomes" id="UP000663861"/>
    </source>
</evidence>
<accession>A0A8H3DIX8</accession>
<evidence type="ECO:0000256" key="1">
    <source>
        <dbReference type="SAM" id="MobiDB-lite"/>
    </source>
</evidence>
<comment type="caution">
    <text evidence="2">The sequence shown here is derived from an EMBL/GenBank/DDBJ whole genome shotgun (WGS) entry which is preliminary data.</text>
</comment>
<feature type="compositionally biased region" description="Basic and acidic residues" evidence="1">
    <location>
        <begin position="586"/>
        <end position="599"/>
    </location>
</feature>
<feature type="region of interest" description="Disordered" evidence="1">
    <location>
        <begin position="552"/>
        <end position="599"/>
    </location>
</feature>
<feature type="compositionally biased region" description="Polar residues" evidence="1">
    <location>
        <begin position="455"/>
        <end position="479"/>
    </location>
</feature>